<dbReference type="EMBL" id="SWFS01000047">
    <property type="protein sequence ID" value="KAA8917312.1"/>
    <property type="molecule type" value="Genomic_DNA"/>
</dbReference>
<keyword evidence="2" id="KW-0479">Metal-binding</keyword>
<feature type="compositionally biased region" description="Basic and acidic residues" evidence="6">
    <location>
        <begin position="324"/>
        <end position="337"/>
    </location>
</feature>
<keyword evidence="4" id="KW-0862">Zinc</keyword>
<evidence type="ECO:0000313" key="8">
    <source>
        <dbReference type="EMBL" id="KAA8917312.1"/>
    </source>
</evidence>
<sequence>MGADWTIDPDNRRRLLGLQKTGGNKKCFDCGTANPQWASPKYGIFICLDCAGVHRGLGVHISFVRSVTMDQFTADEMKAMELGGNDKAAEYFEQEGLEKSLDPKLKYNSTVAEDYREKLNAEVKGVEWTRKDRPKFIPSSLEDLTPNRPSSQASGGSASMISSANSKTANEQYFSELGSRNQSRPDDVAPSQGGRFTGFGNSPAPSDTSASSGNFLEDLQKDPIASLTKGWGLFTKTVTKGVDEATRGLEDVSESYIKPNMRNFAEGDLGNNARKAMMQFGQKMQQTGKYGWETFNKFTNEAAGGSGGGARGGAADDSEYTKLFDDMSESTARRESNDAMEEPAFGLEKPKERTKLEGIKSKNDDEWDQW</sequence>
<feature type="compositionally biased region" description="Polar residues" evidence="6">
    <location>
        <begin position="199"/>
        <end position="214"/>
    </location>
</feature>
<dbReference type="PANTHER" id="PTHR46395:SF1">
    <property type="entry name" value="ADP-RIBOSYLATION FACTOR GTPASE-ACTIVATING PROTEIN 1"/>
    <property type="match status" value="1"/>
</dbReference>
<proteinExistence type="predicted"/>
<evidence type="ECO:0000256" key="4">
    <source>
        <dbReference type="ARBA" id="ARBA00022833"/>
    </source>
</evidence>
<accession>A0A642VD53</accession>
<feature type="region of interest" description="Disordered" evidence="6">
    <location>
        <begin position="324"/>
        <end position="370"/>
    </location>
</feature>
<dbReference type="CDD" id="cd08830">
    <property type="entry name" value="ArfGap_ArfGap1"/>
    <property type="match status" value="1"/>
</dbReference>
<dbReference type="GO" id="GO:0008270">
    <property type="term" value="F:zinc ion binding"/>
    <property type="evidence" value="ECO:0007669"/>
    <property type="project" value="UniProtKB-KW"/>
</dbReference>
<dbReference type="PROSITE" id="PS50115">
    <property type="entry name" value="ARFGAP"/>
    <property type="match status" value="1"/>
</dbReference>
<dbReference type="Pfam" id="PF01412">
    <property type="entry name" value="ArfGap"/>
    <property type="match status" value="1"/>
</dbReference>
<dbReference type="Gene3D" id="1.10.220.150">
    <property type="entry name" value="Arf GTPase activating protein"/>
    <property type="match status" value="1"/>
</dbReference>
<dbReference type="AlphaFoldDB" id="A0A642VD53"/>
<comment type="caution">
    <text evidence="8">The sequence shown here is derived from an EMBL/GenBank/DDBJ whole genome shotgun (WGS) entry which is preliminary data.</text>
</comment>
<dbReference type="InterPro" id="IPR037278">
    <property type="entry name" value="ARFGAP/RecO"/>
</dbReference>
<name>A0A642VD53_9ASCO</name>
<reference evidence="8" key="1">
    <citation type="journal article" date="2019" name="G3 (Bethesda)">
        <title>Genome Assemblies of Two Rare Opportunistic Yeast Pathogens: Diutina rugosa (syn. Candida rugosa) and Trichomonascus ciferrii (syn. Candida ciferrii).</title>
        <authorList>
            <person name="Mixao V."/>
            <person name="Saus E."/>
            <person name="Hansen A.P."/>
            <person name="Lass-Florl C."/>
            <person name="Gabaldon T."/>
        </authorList>
    </citation>
    <scope>NUCLEOTIDE SEQUENCE</scope>
    <source>
        <strain evidence="8">CBS 4856</strain>
    </source>
</reference>
<dbReference type="GO" id="GO:0000139">
    <property type="term" value="C:Golgi membrane"/>
    <property type="evidence" value="ECO:0007669"/>
    <property type="project" value="TreeGrafter"/>
</dbReference>
<gene>
    <name evidence="8" type="ORF">TRICI_000544</name>
</gene>
<dbReference type="PANTHER" id="PTHR46395">
    <property type="entry name" value="ADP-RIBOSYLATION FACTOR GTPASE-ACTIVATING PROTEIN 1"/>
    <property type="match status" value="1"/>
</dbReference>
<organism evidence="8 9">
    <name type="scientific">Trichomonascus ciferrii</name>
    <dbReference type="NCBI Taxonomy" id="44093"/>
    <lineage>
        <taxon>Eukaryota</taxon>
        <taxon>Fungi</taxon>
        <taxon>Dikarya</taxon>
        <taxon>Ascomycota</taxon>
        <taxon>Saccharomycotina</taxon>
        <taxon>Dipodascomycetes</taxon>
        <taxon>Dipodascales</taxon>
        <taxon>Trichomonascaceae</taxon>
        <taxon>Trichomonascus</taxon>
        <taxon>Trichomonascus ciferrii complex</taxon>
    </lineage>
</organism>
<dbReference type="GO" id="GO:0032012">
    <property type="term" value="P:regulation of ARF protein signal transduction"/>
    <property type="evidence" value="ECO:0007669"/>
    <property type="project" value="TreeGrafter"/>
</dbReference>
<keyword evidence="1" id="KW-0343">GTPase activation</keyword>
<feature type="region of interest" description="Disordered" evidence="6">
    <location>
        <begin position="137"/>
        <end position="165"/>
    </location>
</feature>
<evidence type="ECO:0000256" key="3">
    <source>
        <dbReference type="ARBA" id="ARBA00022771"/>
    </source>
</evidence>
<dbReference type="Proteomes" id="UP000761534">
    <property type="component" value="Unassembled WGS sequence"/>
</dbReference>
<dbReference type="SMART" id="SM00105">
    <property type="entry name" value="ArfGap"/>
    <property type="match status" value="1"/>
</dbReference>
<evidence type="ECO:0000256" key="2">
    <source>
        <dbReference type="ARBA" id="ARBA00022723"/>
    </source>
</evidence>
<evidence type="ECO:0000313" key="9">
    <source>
        <dbReference type="Proteomes" id="UP000761534"/>
    </source>
</evidence>
<keyword evidence="9" id="KW-1185">Reference proteome</keyword>
<dbReference type="VEuPathDB" id="FungiDB:TRICI_000544"/>
<feature type="domain" description="Arf-GAP" evidence="7">
    <location>
        <begin position="12"/>
        <end position="128"/>
    </location>
</feature>
<evidence type="ECO:0000256" key="5">
    <source>
        <dbReference type="PROSITE-ProRule" id="PRU00288"/>
    </source>
</evidence>
<protein>
    <recommendedName>
        <fullName evidence="7">Arf-GAP domain-containing protein</fullName>
    </recommendedName>
</protein>
<dbReference type="InterPro" id="IPR038508">
    <property type="entry name" value="ArfGAP_dom_sf"/>
</dbReference>
<dbReference type="OrthoDB" id="983479at2759"/>
<dbReference type="GO" id="GO:0030100">
    <property type="term" value="P:regulation of endocytosis"/>
    <property type="evidence" value="ECO:0007669"/>
    <property type="project" value="TreeGrafter"/>
</dbReference>
<dbReference type="GO" id="GO:0005096">
    <property type="term" value="F:GTPase activator activity"/>
    <property type="evidence" value="ECO:0007669"/>
    <property type="project" value="UniProtKB-KW"/>
</dbReference>
<dbReference type="PRINTS" id="PR00405">
    <property type="entry name" value="REVINTRACTNG"/>
</dbReference>
<keyword evidence="3 5" id="KW-0863">Zinc-finger</keyword>
<dbReference type="SUPFAM" id="SSF57863">
    <property type="entry name" value="ArfGap/RecO-like zinc finger"/>
    <property type="match status" value="1"/>
</dbReference>
<feature type="compositionally biased region" description="Low complexity" evidence="6">
    <location>
        <begin position="150"/>
        <end position="165"/>
    </location>
</feature>
<dbReference type="InterPro" id="IPR001164">
    <property type="entry name" value="ArfGAP_dom"/>
</dbReference>
<feature type="region of interest" description="Disordered" evidence="6">
    <location>
        <begin position="177"/>
        <end position="215"/>
    </location>
</feature>
<feature type="compositionally biased region" description="Basic and acidic residues" evidence="6">
    <location>
        <begin position="348"/>
        <end position="364"/>
    </location>
</feature>
<dbReference type="FunFam" id="1.10.220.150:FF:000014">
    <property type="entry name" value="ADP-ribosylation factor GTPase-activating protein"/>
    <property type="match status" value="1"/>
</dbReference>
<evidence type="ECO:0000259" key="7">
    <source>
        <dbReference type="PROSITE" id="PS50115"/>
    </source>
</evidence>
<evidence type="ECO:0000256" key="1">
    <source>
        <dbReference type="ARBA" id="ARBA00022468"/>
    </source>
</evidence>
<evidence type="ECO:0000256" key="6">
    <source>
        <dbReference type="SAM" id="MobiDB-lite"/>
    </source>
</evidence>